<organism evidence="2 3">
    <name type="scientific">Pleurotus eryngii</name>
    <name type="common">Boletus of the steppes</name>
    <dbReference type="NCBI Taxonomy" id="5323"/>
    <lineage>
        <taxon>Eukaryota</taxon>
        <taxon>Fungi</taxon>
        <taxon>Dikarya</taxon>
        <taxon>Basidiomycota</taxon>
        <taxon>Agaricomycotina</taxon>
        <taxon>Agaricomycetes</taxon>
        <taxon>Agaricomycetidae</taxon>
        <taxon>Agaricales</taxon>
        <taxon>Pleurotineae</taxon>
        <taxon>Pleurotaceae</taxon>
        <taxon>Pleurotus</taxon>
    </lineage>
</organism>
<evidence type="ECO:0000313" key="3">
    <source>
        <dbReference type="Proteomes" id="UP000807025"/>
    </source>
</evidence>
<accession>A0A9P5ZHI8</accession>
<feature type="compositionally biased region" description="Polar residues" evidence="1">
    <location>
        <begin position="119"/>
        <end position="128"/>
    </location>
</feature>
<evidence type="ECO:0000256" key="1">
    <source>
        <dbReference type="SAM" id="MobiDB-lite"/>
    </source>
</evidence>
<dbReference type="EMBL" id="MU154767">
    <property type="protein sequence ID" value="KAF9487556.1"/>
    <property type="molecule type" value="Genomic_DNA"/>
</dbReference>
<evidence type="ECO:0000313" key="2">
    <source>
        <dbReference type="EMBL" id="KAF9487556.1"/>
    </source>
</evidence>
<dbReference type="Proteomes" id="UP000807025">
    <property type="component" value="Unassembled WGS sequence"/>
</dbReference>
<feature type="compositionally biased region" description="Pro residues" evidence="1">
    <location>
        <begin position="1"/>
        <end position="18"/>
    </location>
</feature>
<feature type="region of interest" description="Disordered" evidence="1">
    <location>
        <begin position="109"/>
        <end position="163"/>
    </location>
</feature>
<comment type="caution">
    <text evidence="2">The sequence shown here is derived from an EMBL/GenBank/DDBJ whole genome shotgun (WGS) entry which is preliminary data.</text>
</comment>
<proteinExistence type="predicted"/>
<sequence>MPPPPPTIAPPCIPPPASHRPLSPSQAPASPSTPPPHSPSPTHSPSLAHDSLTAPLPPAPSQARAASEDVNMDLASSPAAAAPIITVQEPTPHGNTALANLSHALAQLQVPPPRMTRARSATPTDTLCRSTRSTSRTPAPDDSKAAKRKATGSALTKTKRLKK</sequence>
<protein>
    <submittedName>
        <fullName evidence="2">Uncharacterized protein</fullName>
    </submittedName>
</protein>
<dbReference type="AlphaFoldDB" id="A0A9P5ZHI8"/>
<feature type="compositionally biased region" description="Low complexity" evidence="1">
    <location>
        <begin position="21"/>
        <end position="30"/>
    </location>
</feature>
<gene>
    <name evidence="2" type="ORF">BDN71DRAFT_1458422</name>
</gene>
<keyword evidence="3" id="KW-1185">Reference proteome</keyword>
<name>A0A9P5ZHI8_PLEER</name>
<feature type="region of interest" description="Disordered" evidence="1">
    <location>
        <begin position="1"/>
        <end position="75"/>
    </location>
</feature>
<reference evidence="2" key="1">
    <citation type="submission" date="2020-11" db="EMBL/GenBank/DDBJ databases">
        <authorList>
            <consortium name="DOE Joint Genome Institute"/>
            <person name="Ahrendt S."/>
            <person name="Riley R."/>
            <person name="Andreopoulos W."/>
            <person name="Labutti K."/>
            <person name="Pangilinan J."/>
            <person name="Ruiz-Duenas F.J."/>
            <person name="Barrasa J.M."/>
            <person name="Sanchez-Garcia M."/>
            <person name="Camarero S."/>
            <person name="Miyauchi S."/>
            <person name="Serrano A."/>
            <person name="Linde D."/>
            <person name="Babiker R."/>
            <person name="Drula E."/>
            <person name="Ayuso-Fernandez I."/>
            <person name="Pacheco R."/>
            <person name="Padilla G."/>
            <person name="Ferreira P."/>
            <person name="Barriuso J."/>
            <person name="Kellner H."/>
            <person name="Castanera R."/>
            <person name="Alfaro M."/>
            <person name="Ramirez L."/>
            <person name="Pisabarro A.G."/>
            <person name="Kuo A."/>
            <person name="Tritt A."/>
            <person name="Lipzen A."/>
            <person name="He G."/>
            <person name="Yan M."/>
            <person name="Ng V."/>
            <person name="Cullen D."/>
            <person name="Martin F."/>
            <person name="Rosso M.-N."/>
            <person name="Henrissat B."/>
            <person name="Hibbett D."/>
            <person name="Martinez A.T."/>
            <person name="Grigoriev I.V."/>
        </authorList>
    </citation>
    <scope>NUCLEOTIDE SEQUENCE</scope>
    <source>
        <strain evidence="2">ATCC 90797</strain>
    </source>
</reference>